<dbReference type="EMBL" id="CAXKWB010010315">
    <property type="protein sequence ID" value="CAL4097544.1"/>
    <property type="molecule type" value="Genomic_DNA"/>
</dbReference>
<protein>
    <recommendedName>
        <fullName evidence="7">Vitellogenin</fullName>
    </recommendedName>
</protein>
<dbReference type="InterPro" id="IPR029071">
    <property type="entry name" value="Ubiquitin-like_domsf"/>
</dbReference>
<comment type="similarity">
    <text evidence="1">Belongs to the PI3/PI4-kinase family.</text>
</comment>
<dbReference type="Pfam" id="PF02192">
    <property type="entry name" value="PI3K_p85B"/>
    <property type="match status" value="1"/>
</dbReference>
<reference evidence="5 6" key="1">
    <citation type="submission" date="2024-05" db="EMBL/GenBank/DDBJ databases">
        <authorList>
            <person name="Wallberg A."/>
        </authorList>
    </citation>
    <scope>NUCLEOTIDE SEQUENCE [LARGE SCALE GENOMIC DNA]</scope>
</reference>
<feature type="domain" description="PI3K-ABD" evidence="2">
    <location>
        <begin position="1"/>
        <end position="58"/>
    </location>
</feature>
<dbReference type="Pfam" id="PF00794">
    <property type="entry name" value="PI3K_rbd"/>
    <property type="match status" value="1"/>
</dbReference>
<feature type="domain" description="PI3K-RBD" evidence="3">
    <location>
        <begin position="140"/>
        <end position="238"/>
    </location>
</feature>
<dbReference type="Gene3D" id="2.60.40.150">
    <property type="entry name" value="C2 domain"/>
    <property type="match status" value="1"/>
</dbReference>
<dbReference type="PROSITE" id="PS51547">
    <property type="entry name" value="C2_PI3K"/>
    <property type="match status" value="1"/>
</dbReference>
<feature type="non-terminal residue" evidence="5">
    <location>
        <position position="1"/>
    </location>
</feature>
<proteinExistence type="inferred from homology"/>
<evidence type="ECO:0000313" key="5">
    <source>
        <dbReference type="EMBL" id="CAL4097544.1"/>
    </source>
</evidence>
<evidence type="ECO:0000259" key="4">
    <source>
        <dbReference type="PROSITE" id="PS51547"/>
    </source>
</evidence>
<feature type="non-terminal residue" evidence="5">
    <location>
        <position position="437"/>
    </location>
</feature>
<dbReference type="InterPro" id="IPR002420">
    <property type="entry name" value="PI3K-type_C2_dom"/>
</dbReference>
<dbReference type="InterPro" id="IPR035892">
    <property type="entry name" value="C2_domain_sf"/>
</dbReference>
<dbReference type="InterPro" id="IPR000341">
    <property type="entry name" value="PI3K_Ras-bd_dom"/>
</dbReference>
<dbReference type="SMART" id="SM00143">
    <property type="entry name" value="PI3K_p85B"/>
    <property type="match status" value="1"/>
</dbReference>
<dbReference type="AlphaFoldDB" id="A0AAV2QVN6"/>
<dbReference type="SMART" id="SM00142">
    <property type="entry name" value="PI3K_C2"/>
    <property type="match status" value="1"/>
</dbReference>
<evidence type="ECO:0008006" key="7">
    <source>
        <dbReference type="Google" id="ProtNLM"/>
    </source>
</evidence>
<dbReference type="PROSITE" id="PS51544">
    <property type="entry name" value="PI3K_ABD"/>
    <property type="match status" value="1"/>
</dbReference>
<evidence type="ECO:0000259" key="2">
    <source>
        <dbReference type="PROSITE" id="PS51544"/>
    </source>
</evidence>
<dbReference type="SMART" id="SM00144">
    <property type="entry name" value="PI3K_rbd"/>
    <property type="match status" value="1"/>
</dbReference>
<name>A0AAV2QVN6_MEGNR</name>
<dbReference type="SUPFAM" id="SSF49562">
    <property type="entry name" value="C2 domain (Calcium/lipid-binding domain, CaLB)"/>
    <property type="match status" value="1"/>
</dbReference>
<evidence type="ECO:0000313" key="6">
    <source>
        <dbReference type="Proteomes" id="UP001497623"/>
    </source>
</evidence>
<gene>
    <name evidence="5" type="ORF">MNOR_LOCUS16015</name>
</gene>
<dbReference type="Proteomes" id="UP001497623">
    <property type="component" value="Unassembled WGS sequence"/>
</dbReference>
<dbReference type="Gene3D" id="3.10.20.770">
    <property type="match status" value="1"/>
</dbReference>
<dbReference type="Pfam" id="PF00792">
    <property type="entry name" value="PI3K_C2"/>
    <property type="match status" value="1"/>
</dbReference>
<sequence>ELWEKASEYPLFGTLHDLSTYHFACISQRAETVELMDESKCLQEIGPFLYILKVVERKGNETEKLLNSQIGQLIGKDLQKFDALKNPEVNDFRWKMKVICDCVVTDRKKQSWSEQVQYQYPARIAAHPELPQYICNRLQDGQLFISVQFDTSMRVQSTFTFRVLPETKPAVFLEQALNKKFNTFMQGKENQGKEAAQEYVLKRPGCEEYLTSDVPLSQYEYVREYVCQDEIQPIPLIIVHRGTIQVDIENVYEHIEDFGLKTLRSSFSTMTLTKSRPNLISSWTVEHLFSFRVGTISKMNLDSEDSEVVVEAGLYHGNHPLCDTKHTPKIQLNDGDAVVDEDLTFPIKVCNIPKSTRLCIAIYEVNRTTKAVKSRPQTVSSKEELYKSPIGWVNTSVYDYRNQLKGGSMTLYAWNGSEDQCGEVEMPNPLGTVVSNP</sequence>
<dbReference type="PROSITE" id="PS51546">
    <property type="entry name" value="PI3K_RBD"/>
    <property type="match status" value="1"/>
</dbReference>
<evidence type="ECO:0000259" key="3">
    <source>
        <dbReference type="PROSITE" id="PS51546"/>
    </source>
</evidence>
<organism evidence="5 6">
    <name type="scientific">Meganyctiphanes norvegica</name>
    <name type="common">Northern krill</name>
    <name type="synonym">Thysanopoda norvegica</name>
    <dbReference type="NCBI Taxonomy" id="48144"/>
    <lineage>
        <taxon>Eukaryota</taxon>
        <taxon>Metazoa</taxon>
        <taxon>Ecdysozoa</taxon>
        <taxon>Arthropoda</taxon>
        <taxon>Crustacea</taxon>
        <taxon>Multicrustacea</taxon>
        <taxon>Malacostraca</taxon>
        <taxon>Eumalacostraca</taxon>
        <taxon>Eucarida</taxon>
        <taxon>Euphausiacea</taxon>
        <taxon>Euphausiidae</taxon>
        <taxon>Meganyctiphanes</taxon>
    </lineage>
</organism>
<comment type="caution">
    <text evidence="5">The sequence shown here is derived from an EMBL/GenBank/DDBJ whole genome shotgun (WGS) entry which is preliminary data.</text>
</comment>
<keyword evidence="6" id="KW-1185">Reference proteome</keyword>
<feature type="domain" description="C2 PI3K-type" evidence="4">
    <location>
        <begin position="285"/>
        <end position="437"/>
    </location>
</feature>
<evidence type="ECO:0000256" key="1">
    <source>
        <dbReference type="PROSITE-ProRule" id="PRU00880"/>
    </source>
</evidence>
<accession>A0AAV2QVN6</accession>
<dbReference type="SUPFAM" id="SSF54236">
    <property type="entry name" value="Ubiquitin-like"/>
    <property type="match status" value="1"/>
</dbReference>
<dbReference type="InterPro" id="IPR003113">
    <property type="entry name" value="PI3K_ABD"/>
</dbReference>